<comment type="subcellular location">
    <subcellularLocation>
        <location evidence="1">Cell membrane</location>
        <topology evidence="1">Multi-pass membrane protein</topology>
    </subcellularLocation>
</comment>
<feature type="transmembrane region" description="Helical" evidence="8">
    <location>
        <begin position="23"/>
        <end position="45"/>
    </location>
</feature>
<dbReference type="AlphaFoldDB" id="A0A3N1US93"/>
<dbReference type="GO" id="GO:0022857">
    <property type="term" value="F:transmembrane transporter activity"/>
    <property type="evidence" value="ECO:0007669"/>
    <property type="project" value="InterPro"/>
</dbReference>
<evidence type="ECO:0000256" key="1">
    <source>
        <dbReference type="ARBA" id="ARBA00004651"/>
    </source>
</evidence>
<keyword evidence="7 8" id="KW-0472">Membrane</keyword>
<feature type="transmembrane region" description="Helical" evidence="8">
    <location>
        <begin position="255"/>
        <end position="280"/>
    </location>
</feature>
<dbReference type="Pfam" id="PF01032">
    <property type="entry name" value="FecCD"/>
    <property type="match status" value="1"/>
</dbReference>
<dbReference type="GO" id="GO:0005886">
    <property type="term" value="C:plasma membrane"/>
    <property type="evidence" value="ECO:0007669"/>
    <property type="project" value="UniProtKB-SubCell"/>
</dbReference>
<evidence type="ECO:0000313" key="9">
    <source>
        <dbReference type="EMBL" id="ROQ92249.1"/>
    </source>
</evidence>
<organism evidence="9 10">
    <name type="scientific">Desulfosoma caldarium</name>
    <dbReference type="NCBI Taxonomy" id="610254"/>
    <lineage>
        <taxon>Bacteria</taxon>
        <taxon>Pseudomonadati</taxon>
        <taxon>Thermodesulfobacteriota</taxon>
        <taxon>Syntrophobacteria</taxon>
        <taxon>Syntrophobacterales</taxon>
        <taxon>Syntrophobacteraceae</taxon>
        <taxon>Desulfosoma</taxon>
    </lineage>
</organism>
<keyword evidence="4" id="KW-1003">Cell membrane</keyword>
<evidence type="ECO:0000256" key="8">
    <source>
        <dbReference type="SAM" id="Phobius"/>
    </source>
</evidence>
<evidence type="ECO:0000256" key="3">
    <source>
        <dbReference type="ARBA" id="ARBA00022448"/>
    </source>
</evidence>
<proteinExistence type="inferred from homology"/>
<sequence length="349" mass="37359">MSDFITLTPSGAWLIMPPKIRRWIVFGLPWPLLLLSMLMGPSGVFSLQDVLESAKAGVLGTPMPEKAPLVRAILWDIRVPRVLLAFLVGGALASSGATLQAIFRNPLVSPYVLGVSSGAAFGTAIALASSLFPAYPAAFFFSLTAVGCSYVLGRVGKTVSPVSLVLSGIIVSGFFTALLTLVQFLTDPFKLQSIVHWTMGNMHNADWHRLKGSLPFLGLGYAGMFALRWRMNVLALGDQESWAVGIHPEREKIRMIVPATLAASAAVAAAGVVGMVGLVVPHMVRMILGPDNRLGIPACMVFGGAFLVLMDNLARSLTAFELPIGIFTTLVGGPFFIFLLRRTQLGWHA</sequence>
<feature type="transmembrane region" description="Helical" evidence="8">
    <location>
        <begin position="292"/>
        <end position="310"/>
    </location>
</feature>
<evidence type="ECO:0000256" key="2">
    <source>
        <dbReference type="ARBA" id="ARBA00007935"/>
    </source>
</evidence>
<feature type="transmembrane region" description="Helical" evidence="8">
    <location>
        <begin position="322"/>
        <end position="340"/>
    </location>
</feature>
<dbReference type="Proteomes" id="UP000276223">
    <property type="component" value="Unassembled WGS sequence"/>
</dbReference>
<dbReference type="GO" id="GO:0033214">
    <property type="term" value="P:siderophore-iron import into cell"/>
    <property type="evidence" value="ECO:0007669"/>
    <property type="project" value="TreeGrafter"/>
</dbReference>
<dbReference type="RefSeq" id="WP_211334854.1">
    <property type="nucleotide sequence ID" value="NZ_RJVA01000012.1"/>
</dbReference>
<dbReference type="PANTHER" id="PTHR30472:SF70">
    <property type="entry name" value="MOLYBDATE IMPORT SYSTEM PERMEASE PROTEIN MOLB"/>
    <property type="match status" value="1"/>
</dbReference>
<evidence type="ECO:0000256" key="6">
    <source>
        <dbReference type="ARBA" id="ARBA00022989"/>
    </source>
</evidence>
<evidence type="ECO:0000256" key="4">
    <source>
        <dbReference type="ARBA" id="ARBA00022475"/>
    </source>
</evidence>
<dbReference type="FunFam" id="1.10.3470.10:FF:000001">
    <property type="entry name" value="Vitamin B12 ABC transporter permease BtuC"/>
    <property type="match status" value="1"/>
</dbReference>
<evidence type="ECO:0000256" key="5">
    <source>
        <dbReference type="ARBA" id="ARBA00022692"/>
    </source>
</evidence>
<keyword evidence="10" id="KW-1185">Reference proteome</keyword>
<dbReference type="InterPro" id="IPR000522">
    <property type="entry name" value="ABC_transptr_permease_BtuC"/>
</dbReference>
<dbReference type="PANTHER" id="PTHR30472">
    <property type="entry name" value="FERRIC ENTEROBACTIN TRANSPORT SYSTEM PERMEASE PROTEIN"/>
    <property type="match status" value="1"/>
</dbReference>
<keyword evidence="6 8" id="KW-1133">Transmembrane helix</keyword>
<dbReference type="CDD" id="cd06550">
    <property type="entry name" value="TM_ABC_iron-siderophores_like"/>
    <property type="match status" value="1"/>
</dbReference>
<dbReference type="Gene3D" id="1.10.3470.10">
    <property type="entry name" value="ABC transporter involved in vitamin B12 uptake, BtuC"/>
    <property type="match status" value="1"/>
</dbReference>
<evidence type="ECO:0000256" key="7">
    <source>
        <dbReference type="ARBA" id="ARBA00023136"/>
    </source>
</evidence>
<gene>
    <name evidence="9" type="ORF">EDC27_1950</name>
</gene>
<comment type="caution">
    <text evidence="9">The sequence shown here is derived from an EMBL/GenBank/DDBJ whole genome shotgun (WGS) entry which is preliminary data.</text>
</comment>
<keyword evidence="5 8" id="KW-0812">Transmembrane</keyword>
<dbReference type="InterPro" id="IPR037294">
    <property type="entry name" value="ABC_BtuC-like"/>
</dbReference>
<name>A0A3N1US93_9BACT</name>
<feature type="transmembrane region" description="Helical" evidence="8">
    <location>
        <begin position="82"/>
        <end position="103"/>
    </location>
</feature>
<evidence type="ECO:0000313" key="10">
    <source>
        <dbReference type="Proteomes" id="UP000276223"/>
    </source>
</evidence>
<comment type="similarity">
    <text evidence="2">Belongs to the binding-protein-dependent transport system permease family. FecCD subfamily.</text>
</comment>
<feature type="transmembrane region" description="Helical" evidence="8">
    <location>
        <begin position="164"/>
        <end position="185"/>
    </location>
</feature>
<protein>
    <submittedName>
        <fullName evidence="9">Iron complex transport system permease protein</fullName>
    </submittedName>
</protein>
<accession>A0A3N1US93</accession>
<reference evidence="9 10" key="1">
    <citation type="submission" date="2018-11" db="EMBL/GenBank/DDBJ databases">
        <title>Genomic Encyclopedia of Type Strains, Phase IV (KMG-IV): sequencing the most valuable type-strain genomes for metagenomic binning, comparative biology and taxonomic classification.</title>
        <authorList>
            <person name="Goeker M."/>
        </authorList>
    </citation>
    <scope>NUCLEOTIDE SEQUENCE [LARGE SCALE GENOMIC DNA]</scope>
    <source>
        <strain evidence="9 10">DSM 22027</strain>
    </source>
</reference>
<dbReference type="SUPFAM" id="SSF81345">
    <property type="entry name" value="ABC transporter involved in vitamin B12 uptake, BtuC"/>
    <property type="match status" value="1"/>
</dbReference>
<keyword evidence="3" id="KW-0813">Transport</keyword>
<dbReference type="EMBL" id="RJVA01000012">
    <property type="protein sequence ID" value="ROQ92249.1"/>
    <property type="molecule type" value="Genomic_DNA"/>
</dbReference>